<evidence type="ECO:0000256" key="2">
    <source>
        <dbReference type="ARBA" id="ARBA00023002"/>
    </source>
</evidence>
<dbReference type="RefSeq" id="WP_109618464.1">
    <property type="nucleotide sequence ID" value="NZ_QGDO01000003.1"/>
</dbReference>
<proteinExistence type="predicted"/>
<dbReference type="InterPro" id="IPR013149">
    <property type="entry name" value="ADH-like_C"/>
</dbReference>
<protein>
    <submittedName>
        <fullName evidence="4">NADPH:quinone reductase-like Zn-dependent oxidoreductase</fullName>
    </submittedName>
</protein>
<keyword evidence="2" id="KW-0560">Oxidoreductase</keyword>
<dbReference type="Pfam" id="PF00107">
    <property type="entry name" value="ADH_zinc_N"/>
    <property type="match status" value="1"/>
</dbReference>
<dbReference type="SUPFAM" id="SSF51735">
    <property type="entry name" value="NAD(P)-binding Rossmann-fold domains"/>
    <property type="match status" value="1"/>
</dbReference>
<reference evidence="4 5" key="1">
    <citation type="submission" date="2018-03" db="EMBL/GenBank/DDBJ databases">
        <title>Genomic Encyclopedia of Archaeal and Bacterial Type Strains, Phase II (KMG-II): from individual species to whole genera.</title>
        <authorList>
            <person name="Goeker M."/>
        </authorList>
    </citation>
    <scope>NUCLEOTIDE SEQUENCE [LARGE SCALE GENOMIC DNA]</scope>
    <source>
        <strain evidence="4 5">DSM 28229</strain>
    </source>
</reference>
<gene>
    <name evidence="4" type="ORF">BC781_103208</name>
</gene>
<dbReference type="GO" id="GO:0016651">
    <property type="term" value="F:oxidoreductase activity, acting on NAD(P)H"/>
    <property type="evidence" value="ECO:0007669"/>
    <property type="project" value="TreeGrafter"/>
</dbReference>
<dbReference type="InterPro" id="IPR013154">
    <property type="entry name" value="ADH-like_N"/>
</dbReference>
<sequence length="327" mass="35291">MKALTFNPSTDEFSIKQLNKPSPSATEVLVKVEACGLNPVDAKVRFWKSMIPDQMNDNWVVGLDVVGTIEEVGSEVSDWKVGDKVQYHGNMSKPHGGLAEYAIHESSSLIKCPEKFSVEEVAAMPCAGWTAWRALVDKLQVDHTDSLLVIGGSGGVGSLAVQIAKYALNCPNIIGVCSTDNVEFVRKMGAHHVIDYKTEDILEKVKEYTNQKGVTKALDAVGGDNDIIAANALAFEGQMVELVGTVRPKEYDNAFMKGLGFHQLSLGAGHGYDGGKTIVEAGKAFNKAWKAGKICIPQLQTISLEEAGDALVKILDKRTVGKIVVKM</sequence>
<dbReference type="GO" id="GO:0070402">
    <property type="term" value="F:NADPH binding"/>
    <property type="evidence" value="ECO:0007669"/>
    <property type="project" value="TreeGrafter"/>
</dbReference>
<organism evidence="4 5">
    <name type="scientific">Sediminitomix flava</name>
    <dbReference type="NCBI Taxonomy" id="379075"/>
    <lineage>
        <taxon>Bacteria</taxon>
        <taxon>Pseudomonadati</taxon>
        <taxon>Bacteroidota</taxon>
        <taxon>Cytophagia</taxon>
        <taxon>Cytophagales</taxon>
        <taxon>Flammeovirgaceae</taxon>
        <taxon>Sediminitomix</taxon>
    </lineage>
</organism>
<accession>A0A315ZAV9</accession>
<dbReference type="Pfam" id="PF08240">
    <property type="entry name" value="ADH_N"/>
    <property type="match status" value="1"/>
</dbReference>
<dbReference type="OrthoDB" id="648910at2"/>
<dbReference type="Proteomes" id="UP000245535">
    <property type="component" value="Unassembled WGS sequence"/>
</dbReference>
<comment type="caution">
    <text evidence="4">The sequence shown here is derived from an EMBL/GenBank/DDBJ whole genome shotgun (WGS) entry which is preliminary data.</text>
</comment>
<dbReference type="AlphaFoldDB" id="A0A315ZAV9"/>
<dbReference type="EMBL" id="QGDO01000003">
    <property type="protein sequence ID" value="PWJ41958.1"/>
    <property type="molecule type" value="Genomic_DNA"/>
</dbReference>
<dbReference type="InterPro" id="IPR020843">
    <property type="entry name" value="ER"/>
</dbReference>
<evidence type="ECO:0000313" key="4">
    <source>
        <dbReference type="EMBL" id="PWJ41958.1"/>
    </source>
</evidence>
<evidence type="ECO:0000259" key="3">
    <source>
        <dbReference type="SMART" id="SM00829"/>
    </source>
</evidence>
<dbReference type="Gene3D" id="3.40.50.720">
    <property type="entry name" value="NAD(P)-binding Rossmann-like Domain"/>
    <property type="match status" value="1"/>
</dbReference>
<dbReference type="SUPFAM" id="SSF50129">
    <property type="entry name" value="GroES-like"/>
    <property type="match status" value="1"/>
</dbReference>
<dbReference type="SMART" id="SM00829">
    <property type="entry name" value="PKS_ER"/>
    <property type="match status" value="1"/>
</dbReference>
<keyword evidence="5" id="KW-1185">Reference proteome</keyword>
<dbReference type="InterPro" id="IPR011032">
    <property type="entry name" value="GroES-like_sf"/>
</dbReference>
<dbReference type="InterPro" id="IPR036291">
    <property type="entry name" value="NAD(P)-bd_dom_sf"/>
</dbReference>
<name>A0A315ZAV9_SEDFL</name>
<keyword evidence="1" id="KW-0521">NADP</keyword>
<dbReference type="PANTHER" id="PTHR48106">
    <property type="entry name" value="QUINONE OXIDOREDUCTASE PIG3-RELATED"/>
    <property type="match status" value="1"/>
</dbReference>
<evidence type="ECO:0000313" key="5">
    <source>
        <dbReference type="Proteomes" id="UP000245535"/>
    </source>
</evidence>
<evidence type="ECO:0000256" key="1">
    <source>
        <dbReference type="ARBA" id="ARBA00022857"/>
    </source>
</evidence>
<feature type="domain" description="Enoyl reductase (ER)" evidence="3">
    <location>
        <begin position="9"/>
        <end position="325"/>
    </location>
</feature>
<dbReference type="Gene3D" id="3.90.180.10">
    <property type="entry name" value="Medium-chain alcohol dehydrogenases, catalytic domain"/>
    <property type="match status" value="1"/>
</dbReference>